<organism evidence="2 3">
    <name type="scientific">Chionoecetes opilio</name>
    <name type="common">Atlantic snow crab</name>
    <name type="synonym">Cancer opilio</name>
    <dbReference type="NCBI Taxonomy" id="41210"/>
    <lineage>
        <taxon>Eukaryota</taxon>
        <taxon>Metazoa</taxon>
        <taxon>Ecdysozoa</taxon>
        <taxon>Arthropoda</taxon>
        <taxon>Crustacea</taxon>
        <taxon>Multicrustacea</taxon>
        <taxon>Malacostraca</taxon>
        <taxon>Eumalacostraca</taxon>
        <taxon>Eucarida</taxon>
        <taxon>Decapoda</taxon>
        <taxon>Pleocyemata</taxon>
        <taxon>Brachyura</taxon>
        <taxon>Eubrachyura</taxon>
        <taxon>Majoidea</taxon>
        <taxon>Majidae</taxon>
        <taxon>Chionoecetes</taxon>
    </lineage>
</organism>
<proteinExistence type="predicted"/>
<reference evidence="2" key="1">
    <citation type="submission" date="2020-07" db="EMBL/GenBank/DDBJ databases">
        <title>The High-quality genome of the commercially important snow crab, Chionoecetes opilio.</title>
        <authorList>
            <person name="Jeong J.-H."/>
            <person name="Ryu S."/>
        </authorList>
    </citation>
    <scope>NUCLEOTIDE SEQUENCE</scope>
    <source>
        <strain evidence="2">MADBK_172401_WGS</strain>
        <tissue evidence="2">Digestive gland</tissue>
    </source>
</reference>
<comment type="caution">
    <text evidence="2">The sequence shown here is derived from an EMBL/GenBank/DDBJ whole genome shotgun (WGS) entry which is preliminary data.</text>
</comment>
<name>A0A8J4XRK1_CHIOP</name>
<dbReference type="SUPFAM" id="SSF58104">
    <property type="entry name" value="Methyl-accepting chemotaxis protein (MCP) signaling domain"/>
    <property type="match status" value="1"/>
</dbReference>
<sequence length="247" mass="26868">MLSCRSEIEDAGESTEEKVLRQKRDVPSPAKIWGREFNDLGVGDGCPGGLGGGLAGAVAAAEESSGCGGGGVPSLQCGAAHPQEGWLLMLSRPVCVGAVSRGVPFEWHPFTVTCLINSLMQLINSLMQLINSLMQLINSLMQLINSLMQLINSLMQLINSLMQLINSLMQLINSLMQLINSLMQLINSLMQLINSLMQLINSLMQLINSLMQLIHFRQPVTPRTPSQSSCRRGETGAGTWRQYCNPT</sequence>
<evidence type="ECO:0000313" key="3">
    <source>
        <dbReference type="Proteomes" id="UP000770661"/>
    </source>
</evidence>
<dbReference type="EMBL" id="JACEEZ010023663">
    <property type="protein sequence ID" value="KAG0711011.1"/>
    <property type="molecule type" value="Genomic_DNA"/>
</dbReference>
<evidence type="ECO:0000313" key="2">
    <source>
        <dbReference type="EMBL" id="KAG0711011.1"/>
    </source>
</evidence>
<dbReference type="AlphaFoldDB" id="A0A8J4XRK1"/>
<keyword evidence="3" id="KW-1185">Reference proteome</keyword>
<accession>A0A8J4XRK1</accession>
<gene>
    <name evidence="2" type="ORF">GWK47_021579</name>
</gene>
<evidence type="ECO:0000256" key="1">
    <source>
        <dbReference type="SAM" id="MobiDB-lite"/>
    </source>
</evidence>
<feature type="region of interest" description="Disordered" evidence="1">
    <location>
        <begin position="1"/>
        <end position="23"/>
    </location>
</feature>
<dbReference type="Proteomes" id="UP000770661">
    <property type="component" value="Unassembled WGS sequence"/>
</dbReference>
<protein>
    <submittedName>
        <fullName evidence="2">Uncharacterized protein</fullName>
    </submittedName>
</protein>
<dbReference type="OrthoDB" id="6359449at2759"/>